<evidence type="ECO:0000256" key="3">
    <source>
        <dbReference type="ARBA" id="ARBA00022692"/>
    </source>
</evidence>
<feature type="transmembrane region" description="Helical" evidence="7">
    <location>
        <begin position="355"/>
        <end position="375"/>
    </location>
</feature>
<feature type="domain" description="Cation/H+ exchanger transmembrane" evidence="9">
    <location>
        <begin position="231"/>
        <end position="613"/>
    </location>
</feature>
<dbReference type="OrthoDB" id="2687058at2759"/>
<dbReference type="Gene3D" id="1.20.1530.20">
    <property type="match status" value="1"/>
</dbReference>
<dbReference type="InterPro" id="IPR006153">
    <property type="entry name" value="Cation/H_exchanger_TM"/>
</dbReference>
<dbReference type="InterPro" id="IPR038770">
    <property type="entry name" value="Na+/solute_symporter_sf"/>
</dbReference>
<keyword evidence="2" id="KW-0813">Transport</keyword>
<reference evidence="11 12" key="2">
    <citation type="journal article" date="2013" name="PLoS Genet.">
        <title>Comparative genome structure, secondary metabolite, and effector coding capacity across Cochliobolus pathogens.</title>
        <authorList>
            <person name="Condon B.J."/>
            <person name="Leng Y."/>
            <person name="Wu D."/>
            <person name="Bushley K.E."/>
            <person name="Ohm R.A."/>
            <person name="Otillar R."/>
            <person name="Martin J."/>
            <person name="Schackwitz W."/>
            <person name="Grimwood J."/>
            <person name="MohdZainudin N."/>
            <person name="Xue C."/>
            <person name="Wang R."/>
            <person name="Manning V.A."/>
            <person name="Dhillon B."/>
            <person name="Tu Z.J."/>
            <person name="Steffenson B.J."/>
            <person name="Salamov A."/>
            <person name="Sun H."/>
            <person name="Lowry S."/>
            <person name="LaButti K."/>
            <person name="Han J."/>
            <person name="Copeland A."/>
            <person name="Lindquist E."/>
            <person name="Barry K."/>
            <person name="Schmutz J."/>
            <person name="Baker S.E."/>
            <person name="Ciuffetti L.M."/>
            <person name="Grigoriev I.V."/>
            <person name="Zhong S."/>
            <person name="Turgeon B.G."/>
        </authorList>
    </citation>
    <scope>NUCLEOTIDE SEQUENCE [LARGE SCALE GENOMIC DNA]</scope>
    <source>
        <strain evidence="12">28A</strain>
    </source>
</reference>
<dbReference type="GeneID" id="19402726"/>
<dbReference type="eggNOG" id="KOG1650">
    <property type="taxonomic scope" value="Eukaryota"/>
</dbReference>
<dbReference type="PANTHER" id="PTHR32468:SF0">
    <property type="entry name" value="K(+)_H(+) ANTIPORTER 1"/>
    <property type="match status" value="1"/>
</dbReference>
<dbReference type="AlphaFoldDB" id="R0JVS9"/>
<dbReference type="HOGENOM" id="CLU_005126_10_0_1"/>
<feature type="signal peptide" evidence="8">
    <location>
        <begin position="1"/>
        <end position="18"/>
    </location>
</feature>
<evidence type="ECO:0008006" key="13">
    <source>
        <dbReference type="Google" id="ProtNLM"/>
    </source>
</evidence>
<feature type="domain" description="Cip1-like core" evidence="10">
    <location>
        <begin position="23"/>
        <end position="227"/>
    </location>
</feature>
<dbReference type="EMBL" id="KB908866">
    <property type="protein sequence ID" value="EOA81589.1"/>
    <property type="molecule type" value="Genomic_DNA"/>
</dbReference>
<feature type="transmembrane region" description="Helical" evidence="7">
    <location>
        <begin position="286"/>
        <end position="303"/>
    </location>
</feature>
<evidence type="ECO:0000313" key="12">
    <source>
        <dbReference type="Proteomes" id="UP000016935"/>
    </source>
</evidence>
<organism evidence="11 12">
    <name type="scientific">Exserohilum turcicum (strain 28A)</name>
    <name type="common">Northern leaf blight fungus</name>
    <name type="synonym">Setosphaeria turcica</name>
    <dbReference type="NCBI Taxonomy" id="671987"/>
    <lineage>
        <taxon>Eukaryota</taxon>
        <taxon>Fungi</taxon>
        <taxon>Dikarya</taxon>
        <taxon>Ascomycota</taxon>
        <taxon>Pezizomycotina</taxon>
        <taxon>Dothideomycetes</taxon>
        <taxon>Pleosporomycetidae</taxon>
        <taxon>Pleosporales</taxon>
        <taxon>Pleosporineae</taxon>
        <taxon>Pleosporaceae</taxon>
        <taxon>Exserohilum</taxon>
    </lineage>
</organism>
<keyword evidence="5" id="KW-0406">Ion transport</keyword>
<evidence type="ECO:0000256" key="6">
    <source>
        <dbReference type="ARBA" id="ARBA00023136"/>
    </source>
</evidence>
<comment type="subcellular location">
    <subcellularLocation>
        <location evidence="1">Membrane</location>
        <topology evidence="1">Multi-pass membrane protein</topology>
    </subcellularLocation>
</comment>
<dbReference type="GO" id="GO:1902600">
    <property type="term" value="P:proton transmembrane transport"/>
    <property type="evidence" value="ECO:0007669"/>
    <property type="project" value="InterPro"/>
</dbReference>
<gene>
    <name evidence="11" type="ORF">SETTUDRAFT_23978</name>
</gene>
<dbReference type="Gene3D" id="2.60.120.200">
    <property type="match status" value="1"/>
</dbReference>
<dbReference type="Pfam" id="PF21340">
    <property type="entry name" value="Polysacc_lyase-like"/>
    <property type="match status" value="1"/>
</dbReference>
<evidence type="ECO:0000313" key="11">
    <source>
        <dbReference type="EMBL" id="EOA81589.1"/>
    </source>
</evidence>
<evidence type="ECO:0000256" key="8">
    <source>
        <dbReference type="SAM" id="SignalP"/>
    </source>
</evidence>
<dbReference type="Proteomes" id="UP000016935">
    <property type="component" value="Unassembled WGS sequence"/>
</dbReference>
<accession>R0JVS9</accession>
<keyword evidence="6 7" id="KW-0472">Membrane</keyword>
<keyword evidence="3 7" id="KW-0812">Transmembrane</keyword>
<feature type="transmembrane region" description="Helical" evidence="7">
    <location>
        <begin position="387"/>
        <end position="413"/>
    </location>
</feature>
<evidence type="ECO:0000256" key="5">
    <source>
        <dbReference type="ARBA" id="ARBA00023065"/>
    </source>
</evidence>
<dbReference type="GO" id="GO:0016020">
    <property type="term" value="C:membrane"/>
    <property type="evidence" value="ECO:0007669"/>
    <property type="project" value="UniProtKB-SubCell"/>
</dbReference>
<keyword evidence="12" id="KW-1185">Reference proteome</keyword>
<feature type="transmembrane region" description="Helical" evidence="7">
    <location>
        <begin position="536"/>
        <end position="557"/>
    </location>
</feature>
<feature type="chain" id="PRO_5004342897" description="Cation/H+ exchanger domain-containing protein" evidence="8">
    <location>
        <begin position="19"/>
        <end position="1072"/>
    </location>
</feature>
<feature type="transmembrane region" description="Helical" evidence="7">
    <location>
        <begin position="601"/>
        <end position="623"/>
    </location>
</feature>
<evidence type="ECO:0000259" key="10">
    <source>
        <dbReference type="Pfam" id="PF21340"/>
    </source>
</evidence>
<evidence type="ECO:0000256" key="2">
    <source>
        <dbReference type="ARBA" id="ARBA00022448"/>
    </source>
</evidence>
<feature type="transmembrane region" description="Helical" evidence="7">
    <location>
        <begin position="419"/>
        <end position="445"/>
    </location>
</feature>
<reference evidence="11 12" key="1">
    <citation type="journal article" date="2012" name="PLoS Pathog.">
        <title>Diverse lifestyles and strategies of plant pathogenesis encoded in the genomes of eighteen Dothideomycetes fungi.</title>
        <authorList>
            <person name="Ohm R.A."/>
            <person name="Feau N."/>
            <person name="Henrissat B."/>
            <person name="Schoch C.L."/>
            <person name="Horwitz B.A."/>
            <person name="Barry K.W."/>
            <person name="Condon B.J."/>
            <person name="Copeland A.C."/>
            <person name="Dhillon B."/>
            <person name="Glaser F."/>
            <person name="Hesse C.N."/>
            <person name="Kosti I."/>
            <person name="LaButti K."/>
            <person name="Lindquist E.A."/>
            <person name="Lucas S."/>
            <person name="Salamov A.A."/>
            <person name="Bradshaw R.E."/>
            <person name="Ciuffetti L."/>
            <person name="Hamelin R.C."/>
            <person name="Kema G.H.J."/>
            <person name="Lawrence C."/>
            <person name="Scott J.A."/>
            <person name="Spatafora J.W."/>
            <person name="Turgeon B.G."/>
            <person name="de Wit P.J.G.M."/>
            <person name="Zhong S."/>
            <person name="Goodwin S.B."/>
            <person name="Grigoriev I.V."/>
        </authorList>
    </citation>
    <scope>NUCLEOTIDE SEQUENCE [LARGE SCALE GENOMIC DNA]</scope>
    <source>
        <strain evidence="12">28A</strain>
    </source>
</reference>
<evidence type="ECO:0000256" key="4">
    <source>
        <dbReference type="ARBA" id="ARBA00022989"/>
    </source>
</evidence>
<evidence type="ECO:0000256" key="1">
    <source>
        <dbReference type="ARBA" id="ARBA00004141"/>
    </source>
</evidence>
<dbReference type="PANTHER" id="PTHR32468">
    <property type="entry name" value="CATION/H + ANTIPORTER"/>
    <property type="match status" value="1"/>
</dbReference>
<keyword evidence="8" id="KW-0732">Signal</keyword>
<protein>
    <recommendedName>
        <fullName evidence="13">Cation/H+ exchanger domain-containing protein</fullName>
    </recommendedName>
</protein>
<dbReference type="RefSeq" id="XP_008030625.1">
    <property type="nucleotide sequence ID" value="XM_008032434.1"/>
</dbReference>
<feature type="transmembrane region" description="Helical" evidence="7">
    <location>
        <begin position="315"/>
        <end position="335"/>
    </location>
</feature>
<proteinExistence type="predicted"/>
<dbReference type="GO" id="GO:0015297">
    <property type="term" value="F:antiporter activity"/>
    <property type="evidence" value="ECO:0007669"/>
    <property type="project" value="InterPro"/>
</dbReference>
<dbReference type="InterPro" id="IPR048955">
    <property type="entry name" value="Cip1-like_core"/>
</dbReference>
<feature type="transmembrane region" description="Helical" evidence="7">
    <location>
        <begin position="457"/>
        <end position="476"/>
    </location>
</feature>
<dbReference type="InterPro" id="IPR050794">
    <property type="entry name" value="CPA2_transporter"/>
</dbReference>
<name>R0JVS9_EXST2</name>
<keyword evidence="4 7" id="KW-1133">Transmembrane helix</keyword>
<dbReference type="STRING" id="671987.R0JVS9"/>
<dbReference type="Pfam" id="PF00999">
    <property type="entry name" value="Na_H_Exchanger"/>
    <property type="match status" value="1"/>
</dbReference>
<evidence type="ECO:0000256" key="7">
    <source>
        <dbReference type="SAM" id="Phobius"/>
    </source>
</evidence>
<sequence length="1072" mass="115147">MFRETALFVLALAGPALAQVTEGFENGWDQTAWPVYATDCNQGGKVTLDSSTAHTGKNSIRVDGAGGFCGHIFVGTSKVPSGDVYVRTYMKASKALTDSHVTFITMPDSAQGTNKHLRIGGQSKILMYNRETDDATLPDLSPNGIASSKPLPTNAWTCFEYHLGADGSIETWLNNVTVAGLTVGNGAQNPNSQGWSRSSVKPKITGVYFGWESYGGDTNTIWYDDIVAGIIIIFCRLLNYPLSAIRQPRVISEIIGGIVLGPSVMGRIPGFQESIFPAESMSNLNLAANIGLTLFLFIIGLEVDLRFLLGNWKPALIVGIASMAIPFGLGAAIAVGLYNEFRHEHGMVEIDFSVYMLFIGVAMAITAFPVLCRILTELKLLMTPVGVIVLAAGVGNDVVGWILLALCVALVNAGSGLTALWVLLTCAGYMLFLVFIVRPIFVYVLRRSRALQDGPSQGIISLTLLIALGSAFFTGIIGVHPIFGAFMAGLICPHEGGFAIKVAEKIEDLIGALFLPLYFTLSGLNTNIGLLDSGIVWAYVVGVVAVAFFSKFLSAAIAARGSKMLWRECFAVGSLMSCKGLVELIVLNIGLDAKILSTRTFTIFVVMALVTTFASSPLAMYFYPPWYQKKVEAWRRGEIDWDTGKPLEDSESSSTDVVQYEKMAAEKIERMTVYLRLDSMPNLLAFTSLFGGTTDIPAPKTHPSKEVSHGTSKEIGEITMTETTALARPVEAYGLRLLNLTDRGSSVMQVSELESYTAHDPVVNTFRTFGRLHNLAVSGEVLVVPEASFAETLATRASDSQFLVLPWSETGGMSEQAIIQDKGTKNKLQASSYNAFVHQTLEHATIPVAVLINKNFGGSKNKEQRAHQQQRLKLTRTYSNVSLRSTRDKPVTAPIADKSHHVFFPFFGGYDDRTALRLVLQLAKNPQVTATVVHFDLVASVWASLPSSAAAAAAAAMSTPASREQDAAFFAALGASLPADLANRVVFETVSSTAPVADVIARASIEVGQSPRNAGDLVVLGRNVAMNGVLDRPDSSDEIKGSSSAADTLGVLAERVWQGKLGASVLIVKAGV</sequence>
<evidence type="ECO:0000259" key="9">
    <source>
        <dbReference type="Pfam" id="PF00999"/>
    </source>
</evidence>